<name>A0A1B2EBU8_9HYPH</name>
<gene>
    <name evidence="1" type="ORF">BB934_03195</name>
</gene>
<reference evidence="1" key="1">
    <citation type="submission" date="2016-07" db="EMBL/GenBank/DDBJ databases">
        <title>Microvirga ossetica sp. nov. a new species of rhizobia isolated from root nodules of the legume species Vicia alpestris Steven originated from North Ossetia region in the Caucasus.</title>
        <authorList>
            <person name="Safronova V.I."/>
            <person name="Kuznetsova I.G."/>
            <person name="Sazanova A.L."/>
            <person name="Belimov A."/>
            <person name="Andronov E."/>
            <person name="Osledkin Y.S."/>
            <person name="Onishchuk O.P."/>
            <person name="Kurchak O.N."/>
            <person name="Shaposhnikov A.I."/>
            <person name="Willems A."/>
            <person name="Tikhonovich I.A."/>
        </authorList>
    </citation>
    <scope>NUCLEOTIDE SEQUENCE [LARGE SCALE GENOMIC DNA]</scope>
    <source>
        <strain evidence="1">V5/3M</strain>
    </source>
</reference>
<sequence length="118" mass="13577">MAYLMFQYDRPTDTRNWNNYNRHVQDWITQLLKMPGAISFMAYRAAHQNSPDTFTLLEFRTMEEARQAAASEPMKHVLDELRAFGAMAKVLLVERSPFTPEPILAEIQDSESDPGTPV</sequence>
<dbReference type="InterPro" id="IPR011008">
    <property type="entry name" value="Dimeric_a/b-barrel"/>
</dbReference>
<proteinExistence type="predicted"/>
<evidence type="ECO:0000313" key="1">
    <source>
        <dbReference type="EMBL" id="ANY77352.1"/>
    </source>
</evidence>
<protein>
    <submittedName>
        <fullName evidence="1">Uncharacterized protein</fullName>
    </submittedName>
</protein>
<dbReference type="EMBL" id="CP016616">
    <property type="protein sequence ID" value="ANY77352.1"/>
    <property type="molecule type" value="Genomic_DNA"/>
</dbReference>
<dbReference type="SUPFAM" id="SSF54909">
    <property type="entry name" value="Dimeric alpha+beta barrel"/>
    <property type="match status" value="1"/>
</dbReference>
<accession>A0A1B2EBU8</accession>
<dbReference type="AlphaFoldDB" id="A0A1B2EBU8"/>
<dbReference type="KEGG" id="moc:BB934_03195"/>
<dbReference type="RefSeq" id="WP_099508351.1">
    <property type="nucleotide sequence ID" value="NZ_CP016616.1"/>
</dbReference>
<organism evidence="1">
    <name type="scientific">Microvirga ossetica</name>
    <dbReference type="NCBI Taxonomy" id="1882682"/>
    <lineage>
        <taxon>Bacteria</taxon>
        <taxon>Pseudomonadati</taxon>
        <taxon>Pseudomonadota</taxon>
        <taxon>Alphaproteobacteria</taxon>
        <taxon>Hyphomicrobiales</taxon>
        <taxon>Methylobacteriaceae</taxon>
        <taxon>Microvirga</taxon>
    </lineage>
</organism>
<dbReference type="OrthoDB" id="8019194at2"/>